<proteinExistence type="predicted"/>
<sequence length="151" mass="16716">MPTLAIAIETAARAHAARIGEDGDPEILHCMRVMLRLLAEDERQVAMLHDVIEDGGMHAQQLLEIGFTRDVVQAVEILTGRPDETYDEYIQRVIQMPLAARVKQADVEEHARVVGNLPASPEQTKRMNNYASARQVLADFLAQSTTVATAQ</sequence>
<reference evidence="1 2" key="1">
    <citation type="submission" date="2024-09" db="EMBL/GenBank/DDBJ databases">
        <authorList>
            <person name="Sun Q."/>
            <person name="Mori K."/>
        </authorList>
    </citation>
    <scope>NUCLEOTIDE SEQUENCE [LARGE SCALE GENOMIC DNA]</scope>
    <source>
        <strain evidence="1 2">CCM 8677</strain>
    </source>
</reference>
<evidence type="ECO:0000313" key="1">
    <source>
        <dbReference type="EMBL" id="MFC0350434.1"/>
    </source>
</evidence>
<organism evidence="1 2">
    <name type="scientific">Undibacterium danionis</name>
    <dbReference type="NCBI Taxonomy" id="1812100"/>
    <lineage>
        <taxon>Bacteria</taxon>
        <taxon>Pseudomonadati</taxon>
        <taxon>Pseudomonadota</taxon>
        <taxon>Betaproteobacteria</taxon>
        <taxon>Burkholderiales</taxon>
        <taxon>Oxalobacteraceae</taxon>
        <taxon>Undibacterium</taxon>
    </lineage>
</organism>
<protein>
    <recommendedName>
        <fullName evidence="3">HD domain-containing protein</fullName>
    </recommendedName>
</protein>
<dbReference type="Gene3D" id="1.10.3210.10">
    <property type="entry name" value="Hypothetical protein af1432"/>
    <property type="match status" value="1"/>
</dbReference>
<evidence type="ECO:0000313" key="2">
    <source>
        <dbReference type="Proteomes" id="UP001589844"/>
    </source>
</evidence>
<gene>
    <name evidence="1" type="ORF">ACFFJH_11495</name>
</gene>
<dbReference type="EMBL" id="JBHLXJ010000013">
    <property type="protein sequence ID" value="MFC0350434.1"/>
    <property type="molecule type" value="Genomic_DNA"/>
</dbReference>
<keyword evidence="2" id="KW-1185">Reference proteome</keyword>
<evidence type="ECO:0008006" key="3">
    <source>
        <dbReference type="Google" id="ProtNLM"/>
    </source>
</evidence>
<dbReference type="SUPFAM" id="SSF109604">
    <property type="entry name" value="HD-domain/PDEase-like"/>
    <property type="match status" value="1"/>
</dbReference>
<dbReference type="RefSeq" id="WP_390212732.1">
    <property type="nucleotide sequence ID" value="NZ_JBHLXJ010000013.1"/>
</dbReference>
<comment type="caution">
    <text evidence="1">The sequence shown here is derived from an EMBL/GenBank/DDBJ whole genome shotgun (WGS) entry which is preliminary data.</text>
</comment>
<accession>A0ABV6IF40</accession>
<dbReference type="Proteomes" id="UP001589844">
    <property type="component" value="Unassembled WGS sequence"/>
</dbReference>
<name>A0ABV6IF40_9BURK</name>